<name>A0A1J3GW08_NOCCA</name>
<evidence type="ECO:0000313" key="1">
    <source>
        <dbReference type="EMBL" id="JAU58476.1"/>
    </source>
</evidence>
<proteinExistence type="predicted"/>
<accession>A0A1J3GW08</accession>
<protein>
    <submittedName>
        <fullName evidence="1">Uncharacterized protein</fullName>
    </submittedName>
</protein>
<dbReference type="AlphaFoldDB" id="A0A1J3GW08"/>
<sequence length="74" mass="8808">MGEMKSQSFSSNVECTEKRAQRNAIICLTMREKKLCNNERKYAEKMPFPSFEIQFIPKLEIVIDHYILRFEQCS</sequence>
<gene>
    <name evidence="1" type="ORF">LE_TR15301_c3_g1_i1_g.47968</name>
</gene>
<reference evidence="1" key="1">
    <citation type="submission" date="2016-07" db="EMBL/GenBank/DDBJ databases">
        <title>De novo transcriptome assembly of four accessions of the metal hyperaccumulator plant Noccaea caerulescens.</title>
        <authorList>
            <person name="Blande D."/>
            <person name="Halimaa P."/>
            <person name="Tervahauta A.I."/>
            <person name="Aarts M.G."/>
            <person name="Karenlampi S.O."/>
        </authorList>
    </citation>
    <scope>NUCLEOTIDE SEQUENCE</scope>
</reference>
<organism evidence="1">
    <name type="scientific">Noccaea caerulescens</name>
    <name type="common">Alpine penny-cress</name>
    <name type="synonym">Thlaspi caerulescens</name>
    <dbReference type="NCBI Taxonomy" id="107243"/>
    <lineage>
        <taxon>Eukaryota</taxon>
        <taxon>Viridiplantae</taxon>
        <taxon>Streptophyta</taxon>
        <taxon>Embryophyta</taxon>
        <taxon>Tracheophyta</taxon>
        <taxon>Spermatophyta</taxon>
        <taxon>Magnoliopsida</taxon>
        <taxon>eudicotyledons</taxon>
        <taxon>Gunneridae</taxon>
        <taxon>Pentapetalae</taxon>
        <taxon>rosids</taxon>
        <taxon>malvids</taxon>
        <taxon>Brassicales</taxon>
        <taxon>Brassicaceae</taxon>
        <taxon>Coluteocarpeae</taxon>
        <taxon>Noccaea</taxon>
    </lineage>
</organism>
<dbReference type="EMBL" id="GEVL01018865">
    <property type="protein sequence ID" value="JAU58476.1"/>
    <property type="molecule type" value="Transcribed_RNA"/>
</dbReference>